<proteinExistence type="predicted"/>
<dbReference type="OrthoDB" id="4844475at2759"/>
<evidence type="ECO:0000313" key="3">
    <source>
        <dbReference type="Proteomes" id="UP000070328"/>
    </source>
</evidence>
<evidence type="ECO:0000256" key="1">
    <source>
        <dbReference type="SAM" id="MobiDB-lite"/>
    </source>
</evidence>
<organism evidence="2 3">
    <name type="scientific">Colletotrichum simmondsii</name>
    <dbReference type="NCBI Taxonomy" id="703756"/>
    <lineage>
        <taxon>Eukaryota</taxon>
        <taxon>Fungi</taxon>
        <taxon>Dikarya</taxon>
        <taxon>Ascomycota</taxon>
        <taxon>Pezizomycotina</taxon>
        <taxon>Sordariomycetes</taxon>
        <taxon>Hypocreomycetidae</taxon>
        <taxon>Glomerellales</taxon>
        <taxon>Glomerellaceae</taxon>
        <taxon>Colletotrichum</taxon>
        <taxon>Colletotrichum acutatum species complex</taxon>
    </lineage>
</organism>
<reference evidence="2 3" key="1">
    <citation type="submission" date="2014-02" db="EMBL/GenBank/DDBJ databases">
        <title>The genome sequence of Colletotrichum simmondsii CBS122122.</title>
        <authorList>
            <person name="Baroncelli R."/>
            <person name="Thon M.R."/>
        </authorList>
    </citation>
    <scope>NUCLEOTIDE SEQUENCE [LARGE SCALE GENOMIC DNA]</scope>
    <source>
        <strain evidence="2 3">CBS122122</strain>
    </source>
</reference>
<dbReference type="Proteomes" id="UP000070328">
    <property type="component" value="Unassembled WGS sequence"/>
</dbReference>
<sequence>MASKINHAIQRLAMPAFKAAITPATRLGTQQPRLLSTTATLNKRLAPSEYRRSVRRALEERKTLTKPKPSAFTWPRRPSGKETVKSSLLNRTNPLRKVKAPNPSSNKVNNTEPMQSAIIPASPIKVSTLKNKISSGYQGTIKMAKKVNAIPVIWKVAGLTTLASLGTYGAFAQYQAMLEAEAKKKRIAEADEAWRRYKQELWEQGHSISPASGVLNDGSYPFALFYH</sequence>
<protein>
    <submittedName>
        <fullName evidence="2">Uncharacterized protein</fullName>
    </submittedName>
</protein>
<feature type="region of interest" description="Disordered" evidence="1">
    <location>
        <begin position="61"/>
        <end position="111"/>
    </location>
</feature>
<feature type="compositionally biased region" description="Polar residues" evidence="1">
    <location>
        <begin position="102"/>
        <end position="111"/>
    </location>
</feature>
<name>A0A135SGS4_9PEZI</name>
<comment type="caution">
    <text evidence="2">The sequence shown here is derived from an EMBL/GenBank/DDBJ whole genome shotgun (WGS) entry which is preliminary data.</text>
</comment>
<keyword evidence="3" id="KW-1185">Reference proteome</keyword>
<dbReference type="EMBL" id="JFBX01000569">
    <property type="protein sequence ID" value="KXH35089.1"/>
    <property type="molecule type" value="Genomic_DNA"/>
</dbReference>
<gene>
    <name evidence="2" type="ORF">CSIM01_04614</name>
</gene>
<accession>A0A135SGS4</accession>
<evidence type="ECO:0000313" key="2">
    <source>
        <dbReference type="EMBL" id="KXH35089.1"/>
    </source>
</evidence>
<dbReference type="AlphaFoldDB" id="A0A135SGS4"/>